<dbReference type="InterPro" id="IPR012677">
    <property type="entry name" value="Nucleotide-bd_a/b_plait_sf"/>
</dbReference>
<evidence type="ECO:0000256" key="2">
    <source>
        <dbReference type="ARBA" id="ARBA00022884"/>
    </source>
</evidence>
<accession>A0AAU9IQS2</accession>
<dbReference type="Pfam" id="PF00076">
    <property type="entry name" value="RRM_1"/>
    <property type="match status" value="4"/>
</dbReference>
<reference evidence="5" key="1">
    <citation type="submission" date="2021-09" db="EMBL/GenBank/DDBJ databases">
        <authorList>
            <consortium name="AG Swart"/>
            <person name="Singh M."/>
            <person name="Singh A."/>
            <person name="Seah K."/>
            <person name="Emmerich C."/>
        </authorList>
    </citation>
    <scope>NUCLEOTIDE SEQUENCE</scope>
    <source>
        <strain evidence="5">ATCC30299</strain>
    </source>
</reference>
<dbReference type="CDD" id="cd00590">
    <property type="entry name" value="RRM_SF"/>
    <property type="match status" value="4"/>
</dbReference>
<dbReference type="PANTHER" id="PTHR24012">
    <property type="entry name" value="RNA BINDING PROTEIN"/>
    <property type="match status" value="1"/>
</dbReference>
<dbReference type="InterPro" id="IPR000504">
    <property type="entry name" value="RRM_dom"/>
</dbReference>
<dbReference type="AlphaFoldDB" id="A0AAU9IQS2"/>
<dbReference type="EMBL" id="CAJZBQ010000014">
    <property type="protein sequence ID" value="CAG9315808.1"/>
    <property type="molecule type" value="Genomic_DNA"/>
</dbReference>
<comment type="caution">
    <text evidence="5">The sequence shown here is derived from an EMBL/GenBank/DDBJ whole genome shotgun (WGS) entry which is preliminary data.</text>
</comment>
<sequence length="412" mass="46857">MKLFANPLRLSKRLLMSVQPFRLYSALYGMTIQSRLILRPFGYVDRQDGSSSGLVKKRNNTDELYVGNFNFDTTEDQIKEHFEKFGKIKSISIPKDEDGRSKGKAWITYESPKNNTLALEEDGRIFNGRALKVNLSWNKTGESKRPKDIIDKSTIYIRHLPVTIKQTNLRYLFEKFGKIEKIAVKDESNPLIKPGTAFIEFSKPEVAEKAAAAMDGKEVGKKTISVSIKSDPSEIAKYGEDTIHVGNLPSTITEEELRSIFSIFGEITKIDVKNLSSGFAFIKFTDADAAKRALKIDQRQLRGFPIDVSRFGDTHAQMNSIRKVSRRNMCSILIPNLTKSFKLEDLKEFFSQFGQVVSVAIPQEREKDFGFVQFDDIEVAQNLIKKGSVLYDGYELLIEKPNKLKEESSKKY</sequence>
<organism evidence="5 6">
    <name type="scientific">Blepharisma stoltei</name>
    <dbReference type="NCBI Taxonomy" id="1481888"/>
    <lineage>
        <taxon>Eukaryota</taxon>
        <taxon>Sar</taxon>
        <taxon>Alveolata</taxon>
        <taxon>Ciliophora</taxon>
        <taxon>Postciliodesmatophora</taxon>
        <taxon>Heterotrichea</taxon>
        <taxon>Heterotrichida</taxon>
        <taxon>Blepharismidae</taxon>
        <taxon>Blepharisma</taxon>
    </lineage>
</organism>
<feature type="domain" description="RRM" evidence="4">
    <location>
        <begin position="241"/>
        <end position="313"/>
    </location>
</feature>
<evidence type="ECO:0000313" key="5">
    <source>
        <dbReference type="EMBL" id="CAG9315808.1"/>
    </source>
</evidence>
<evidence type="ECO:0000259" key="4">
    <source>
        <dbReference type="PROSITE" id="PS50102"/>
    </source>
</evidence>
<keyword evidence="6" id="KW-1185">Reference proteome</keyword>
<proteinExistence type="predicted"/>
<keyword evidence="2 3" id="KW-0694">RNA-binding</keyword>
<feature type="domain" description="RRM" evidence="4">
    <location>
        <begin position="330"/>
        <end position="411"/>
    </location>
</feature>
<evidence type="ECO:0000256" key="1">
    <source>
        <dbReference type="ARBA" id="ARBA00022737"/>
    </source>
</evidence>
<evidence type="ECO:0000256" key="3">
    <source>
        <dbReference type="PROSITE-ProRule" id="PRU00176"/>
    </source>
</evidence>
<protein>
    <recommendedName>
        <fullName evidence="4">RRM domain-containing protein</fullName>
    </recommendedName>
</protein>
<dbReference type="SUPFAM" id="SSF54928">
    <property type="entry name" value="RNA-binding domain, RBD"/>
    <property type="match status" value="3"/>
</dbReference>
<keyword evidence="1" id="KW-0677">Repeat</keyword>
<dbReference type="Proteomes" id="UP001162131">
    <property type="component" value="Unassembled WGS sequence"/>
</dbReference>
<dbReference type="Gene3D" id="3.30.70.330">
    <property type="match status" value="4"/>
</dbReference>
<feature type="domain" description="RRM" evidence="4">
    <location>
        <begin position="62"/>
        <end position="138"/>
    </location>
</feature>
<gene>
    <name evidence="5" type="ORF">BSTOLATCC_MIC14555</name>
</gene>
<dbReference type="PROSITE" id="PS50102">
    <property type="entry name" value="RRM"/>
    <property type="match status" value="4"/>
</dbReference>
<name>A0AAU9IQS2_9CILI</name>
<dbReference type="SMART" id="SM00360">
    <property type="entry name" value="RRM"/>
    <property type="match status" value="4"/>
</dbReference>
<dbReference type="GO" id="GO:0003723">
    <property type="term" value="F:RNA binding"/>
    <property type="evidence" value="ECO:0007669"/>
    <property type="project" value="UniProtKB-UniRule"/>
</dbReference>
<feature type="domain" description="RRM" evidence="4">
    <location>
        <begin position="153"/>
        <end position="231"/>
    </location>
</feature>
<dbReference type="InterPro" id="IPR035979">
    <property type="entry name" value="RBD_domain_sf"/>
</dbReference>
<evidence type="ECO:0000313" key="6">
    <source>
        <dbReference type="Proteomes" id="UP001162131"/>
    </source>
</evidence>